<reference evidence="3" key="1">
    <citation type="journal article" date="2019" name="Int. J. Syst. Evol. Microbiol.">
        <title>The Global Catalogue of Microorganisms (GCM) 10K type strain sequencing project: providing services to taxonomists for standard genome sequencing and annotation.</title>
        <authorList>
            <consortium name="The Broad Institute Genomics Platform"/>
            <consortium name="The Broad Institute Genome Sequencing Center for Infectious Disease"/>
            <person name="Wu L."/>
            <person name="Ma J."/>
        </authorList>
    </citation>
    <scope>NUCLEOTIDE SEQUENCE [LARGE SCALE GENOMIC DNA]</scope>
    <source>
        <strain evidence="3">KCTC 42247</strain>
    </source>
</reference>
<protein>
    <submittedName>
        <fullName evidence="2">Crp/Fnr family transcriptional regulator</fullName>
    </submittedName>
</protein>
<gene>
    <name evidence="2" type="ORF">ACFSQ6_08035</name>
</gene>
<dbReference type="Pfam" id="PF00027">
    <property type="entry name" value="cNMP_binding"/>
    <property type="match status" value="1"/>
</dbReference>
<dbReference type="InterPro" id="IPR000595">
    <property type="entry name" value="cNMP-bd_dom"/>
</dbReference>
<dbReference type="EMBL" id="JBHUMB010000006">
    <property type="protein sequence ID" value="MFD2743345.1"/>
    <property type="molecule type" value="Genomic_DNA"/>
</dbReference>
<feature type="domain" description="Cyclic nucleotide-binding" evidence="1">
    <location>
        <begin position="35"/>
        <end position="116"/>
    </location>
</feature>
<name>A0ABW5UCR9_9SPHI</name>
<sequence>MYQSIVDNVSKWITLSDEEKLVFTNLLECKTVAGKTMMLRAGEVCQFEGYIKKGCVRIYYMNEKGVEVILSFAAEDWWVSDIASFHEQKPSNFYIETMEETEMYILTPKTKEELLSKMPKFERVFRMLVQRNLSTVQNRLINTISKTATERYLEFIKIYPSVPLRVPQYYIASYLGISPEFVSTIRKRLSKNQI</sequence>
<dbReference type="RefSeq" id="WP_066755915.1">
    <property type="nucleotide sequence ID" value="NZ_JBHUMB010000006.1"/>
</dbReference>
<proteinExistence type="predicted"/>
<dbReference type="Gene3D" id="2.60.120.10">
    <property type="entry name" value="Jelly Rolls"/>
    <property type="match status" value="1"/>
</dbReference>
<dbReference type="SUPFAM" id="SSF51206">
    <property type="entry name" value="cAMP-binding domain-like"/>
    <property type="match status" value="1"/>
</dbReference>
<keyword evidence="3" id="KW-1185">Reference proteome</keyword>
<evidence type="ECO:0000313" key="2">
    <source>
        <dbReference type="EMBL" id="MFD2743345.1"/>
    </source>
</evidence>
<comment type="caution">
    <text evidence="2">The sequence shown here is derived from an EMBL/GenBank/DDBJ whole genome shotgun (WGS) entry which is preliminary data.</text>
</comment>
<dbReference type="Proteomes" id="UP001597418">
    <property type="component" value="Unassembled WGS sequence"/>
</dbReference>
<dbReference type="CDD" id="cd00038">
    <property type="entry name" value="CAP_ED"/>
    <property type="match status" value="1"/>
</dbReference>
<dbReference type="InterPro" id="IPR018490">
    <property type="entry name" value="cNMP-bd_dom_sf"/>
</dbReference>
<evidence type="ECO:0000313" key="3">
    <source>
        <dbReference type="Proteomes" id="UP001597418"/>
    </source>
</evidence>
<accession>A0ABW5UCR9</accession>
<dbReference type="InterPro" id="IPR014710">
    <property type="entry name" value="RmlC-like_jellyroll"/>
</dbReference>
<evidence type="ECO:0000259" key="1">
    <source>
        <dbReference type="Pfam" id="PF00027"/>
    </source>
</evidence>
<organism evidence="2 3">
    <name type="scientific">Sphingobacterium populi</name>
    <dbReference type="NCBI Taxonomy" id="1812824"/>
    <lineage>
        <taxon>Bacteria</taxon>
        <taxon>Pseudomonadati</taxon>
        <taxon>Bacteroidota</taxon>
        <taxon>Sphingobacteriia</taxon>
        <taxon>Sphingobacteriales</taxon>
        <taxon>Sphingobacteriaceae</taxon>
        <taxon>Sphingobacterium</taxon>
    </lineage>
</organism>